<evidence type="ECO:0000313" key="4">
    <source>
        <dbReference type="Proteomes" id="UP000680865"/>
    </source>
</evidence>
<keyword evidence="2" id="KW-0812">Transmembrane</keyword>
<keyword evidence="2" id="KW-0472">Membrane</keyword>
<dbReference type="EMBL" id="BOQP01000053">
    <property type="protein sequence ID" value="GIM83220.1"/>
    <property type="molecule type" value="Genomic_DNA"/>
</dbReference>
<dbReference type="AlphaFoldDB" id="A0A919W042"/>
<name>A0A919W042_9ACTN</name>
<gene>
    <name evidence="3" type="ORF">Aco04nite_85430</name>
</gene>
<feature type="region of interest" description="Disordered" evidence="1">
    <location>
        <begin position="56"/>
        <end position="98"/>
    </location>
</feature>
<evidence type="ECO:0000256" key="1">
    <source>
        <dbReference type="SAM" id="MobiDB-lite"/>
    </source>
</evidence>
<comment type="caution">
    <text evidence="3">The sequence shown here is derived from an EMBL/GenBank/DDBJ whole genome shotgun (WGS) entry which is preliminary data.</text>
</comment>
<keyword evidence="4" id="KW-1185">Reference proteome</keyword>
<proteinExistence type="predicted"/>
<accession>A0A919W042</accession>
<sequence length="212" mass="22895">MSYQQPPPPYTAPQPGYYQTVSHRKPRRTRLIAGIVGGFVLLCCGGVAVAVFNTGRGPSDEQQSQMPAKQNGTKMTLPTTTAPTAAPEPVTARKPPVKTSYKKLTARQWLKIAKDPDAHSGETVVVYGSVTQFDSATGSSVFRADVGASNQEWSFDYPTNTMLVGDEGQLSDLVQDDEFRAKVIVAGSYSYETQIGGETTVPQLYVSSIKLL</sequence>
<feature type="compositionally biased region" description="Low complexity" evidence="1">
    <location>
        <begin position="76"/>
        <end position="92"/>
    </location>
</feature>
<evidence type="ECO:0000256" key="2">
    <source>
        <dbReference type="SAM" id="Phobius"/>
    </source>
</evidence>
<protein>
    <submittedName>
        <fullName evidence="3">Uncharacterized protein</fullName>
    </submittedName>
</protein>
<reference evidence="3" key="1">
    <citation type="submission" date="2021-03" db="EMBL/GenBank/DDBJ databases">
        <title>Whole genome shotgun sequence of Actinoplanes consettensis NBRC 14913.</title>
        <authorList>
            <person name="Komaki H."/>
            <person name="Tamura T."/>
        </authorList>
    </citation>
    <scope>NUCLEOTIDE SEQUENCE</scope>
    <source>
        <strain evidence="3">NBRC 14913</strain>
    </source>
</reference>
<keyword evidence="2" id="KW-1133">Transmembrane helix</keyword>
<dbReference type="RefSeq" id="WP_213002892.1">
    <property type="nucleotide sequence ID" value="NZ_BAAATW010000011.1"/>
</dbReference>
<evidence type="ECO:0000313" key="3">
    <source>
        <dbReference type="EMBL" id="GIM83220.1"/>
    </source>
</evidence>
<feature type="transmembrane region" description="Helical" evidence="2">
    <location>
        <begin position="31"/>
        <end position="52"/>
    </location>
</feature>
<dbReference type="Proteomes" id="UP000680865">
    <property type="component" value="Unassembled WGS sequence"/>
</dbReference>
<organism evidence="3 4">
    <name type="scientific">Winogradskya consettensis</name>
    <dbReference type="NCBI Taxonomy" id="113560"/>
    <lineage>
        <taxon>Bacteria</taxon>
        <taxon>Bacillati</taxon>
        <taxon>Actinomycetota</taxon>
        <taxon>Actinomycetes</taxon>
        <taxon>Micromonosporales</taxon>
        <taxon>Micromonosporaceae</taxon>
        <taxon>Winogradskya</taxon>
    </lineage>
</organism>
<feature type="compositionally biased region" description="Polar residues" evidence="1">
    <location>
        <begin position="60"/>
        <end position="74"/>
    </location>
</feature>